<evidence type="ECO:0000259" key="3">
    <source>
        <dbReference type="Pfam" id="PF00905"/>
    </source>
</evidence>
<comment type="similarity">
    <text evidence="1">Belongs to the peptidase M56 family.</text>
</comment>
<dbReference type="InterPro" id="IPR052173">
    <property type="entry name" value="Beta-lactam_resp_regulator"/>
</dbReference>
<keyword evidence="2" id="KW-0472">Membrane</keyword>
<feature type="domain" description="Penicillin-binding protein transpeptidase" evidence="3">
    <location>
        <begin position="361"/>
        <end position="578"/>
    </location>
</feature>
<name>A0A1D4RV33_9STAP</name>
<dbReference type="RefSeq" id="WP_069996659.1">
    <property type="nucleotide sequence ID" value="NZ_FMPG01000008.1"/>
</dbReference>
<dbReference type="NCBIfam" id="NF000326">
    <property type="entry name" value="blaR1_generic"/>
    <property type="match status" value="1"/>
</dbReference>
<feature type="transmembrane region" description="Helical" evidence="2">
    <location>
        <begin position="39"/>
        <end position="58"/>
    </location>
</feature>
<protein>
    <submittedName>
        <fullName evidence="6">Methicillin resistance protein MecR1</fullName>
    </submittedName>
    <submittedName>
        <fullName evidence="5">Methicillin-resistance regulatory protein MecR1</fullName>
    </submittedName>
</protein>
<evidence type="ECO:0000313" key="8">
    <source>
        <dbReference type="Proteomes" id="UP000095412"/>
    </source>
</evidence>
<keyword evidence="2" id="KW-0812">Transmembrane</keyword>
<proteinExistence type="inferred from homology"/>
<dbReference type="Proteomes" id="UP000095412">
    <property type="component" value="Unassembled WGS sequence"/>
</dbReference>
<dbReference type="EMBL" id="FMPG01000008">
    <property type="protein sequence ID" value="SCT12559.1"/>
    <property type="molecule type" value="Genomic_DNA"/>
</dbReference>
<organism evidence="6 9">
    <name type="scientific">Staphylococcus caeli</name>
    <dbReference type="NCBI Taxonomy" id="2201815"/>
    <lineage>
        <taxon>Bacteria</taxon>
        <taxon>Bacillati</taxon>
        <taxon>Bacillota</taxon>
        <taxon>Bacilli</taxon>
        <taxon>Bacillales</taxon>
        <taxon>Staphylococcaceae</taxon>
        <taxon>Staphylococcus</taxon>
    </lineage>
</organism>
<reference evidence="5" key="3">
    <citation type="submission" date="2018-03" db="EMBL/GenBank/DDBJ databases">
        <title>A novel mecC allotype, mecC3, in a new Staphylococcus species, Staphylococcus caeli.</title>
        <authorList>
            <person name="MacFadyen A.C."/>
            <person name="Harrison E.M."/>
            <person name="Morgan F.J.E."/>
            <person name="Parkhill J."/>
            <person name="Holmes M.A."/>
            <person name="Paterson G.K."/>
        </authorList>
    </citation>
    <scope>NUCLEOTIDE SEQUENCE</scope>
    <source>
        <strain evidence="5">82B</strain>
    </source>
</reference>
<keyword evidence="8" id="KW-1185">Reference proteome</keyword>
<dbReference type="PANTHER" id="PTHR34978">
    <property type="entry name" value="POSSIBLE SENSOR-TRANSDUCER PROTEIN BLAR"/>
    <property type="match status" value="1"/>
</dbReference>
<dbReference type="Pfam" id="PF00905">
    <property type="entry name" value="Transpeptidase"/>
    <property type="match status" value="1"/>
</dbReference>
<dbReference type="InterPro" id="IPR008756">
    <property type="entry name" value="Peptidase_M56"/>
</dbReference>
<accession>A0A1D4RV33</accession>
<dbReference type="Gene3D" id="3.40.710.10">
    <property type="entry name" value="DD-peptidase/beta-lactamase superfamily"/>
    <property type="match status" value="1"/>
</dbReference>
<evidence type="ECO:0000313" key="6">
    <source>
        <dbReference type="EMBL" id="SCT12559.1"/>
    </source>
</evidence>
<evidence type="ECO:0000313" key="7">
    <source>
        <dbReference type="EMBL" id="SCT51205.1"/>
    </source>
</evidence>
<keyword evidence="2" id="KW-1133">Transmembrane helix</keyword>
<dbReference type="InterPro" id="IPR001460">
    <property type="entry name" value="PCN-bd_Tpept"/>
</dbReference>
<feature type="transmembrane region" description="Helical" evidence="2">
    <location>
        <begin position="314"/>
        <end position="333"/>
    </location>
</feature>
<evidence type="ECO:0000256" key="1">
    <source>
        <dbReference type="ARBA" id="ARBA00011075"/>
    </source>
</evidence>
<dbReference type="CDD" id="cd07341">
    <property type="entry name" value="M56_BlaR1_MecR1_like"/>
    <property type="match status" value="1"/>
</dbReference>
<accession>A0A2U8RLV5</accession>
<dbReference type="InterPro" id="IPR012338">
    <property type="entry name" value="Beta-lactam/transpept-like"/>
</dbReference>
<gene>
    <name evidence="6" type="primary">mecR1</name>
    <name evidence="6" type="ORF">SAMEA2297795_01827</name>
    <name evidence="7" type="ORF">SAMEA2297796_02543</name>
    <name evidence="5" type="ORF">SCC82B_00114</name>
</gene>
<sequence length="584" mass="67946">MLQQFLVMSLISSILTLLIILIVRAISIMYFKTRLNHKVWLLVVLSSFLPLIPINNLLQVKIPDIFSFDMISHSSKSINHNLSNGSTHLTKDLALNIQHHEMPFILIILLVVWFIGLIFFSFKFISAIKQIVFIKDLSIKSPILDNQLKKCINDLNIKEKSIAIIHVDEVENPMVFWLGKYYIVLPTNIKDMMKEEEVDYIISHELIHIKNKDLWSNYIFTIFTSILWFNPALHLSKKLFNIDCEISCDNQVLIRLSQSNHIRYGKAILKCWAIQKQSVNNFVAKYLLGTQSNLKSRIVNISKFKSTRNRKLKFLPYVVLSILILLQGFMVSAHSDKNEYTDAIKYTNLKELGSHFSGFKGSFVLYDNQKKEYFLYNEKESRKRYTPDSTYKLYLALIGFDRNVMSLNNTEQKWNGKINVFKEWNQNQNLSSAMRYSVNWYFENINSSIKNKDLKNYISELQYGNENISGNKNYWNESSLKISAIEQVNLLMKMDNQQLKFDENYINAVKDSITLKKSNQYRYLGKTGTGIINGKETNGWFIGTIQKNGKTYYFATHLDGKNNASGKKAKSISEKILEEMELIQ</sequence>
<evidence type="ECO:0000259" key="4">
    <source>
        <dbReference type="Pfam" id="PF05569"/>
    </source>
</evidence>
<dbReference type="AlphaFoldDB" id="A0A1D4RV33"/>
<dbReference type="PANTHER" id="PTHR34978:SF3">
    <property type="entry name" value="SLR0241 PROTEIN"/>
    <property type="match status" value="1"/>
</dbReference>
<feature type="domain" description="Peptidase M56" evidence="4">
    <location>
        <begin position="7"/>
        <end position="301"/>
    </location>
</feature>
<dbReference type="EMBL" id="MH155596">
    <property type="protein sequence ID" value="AWM30254.1"/>
    <property type="molecule type" value="Genomic_DNA"/>
</dbReference>
<dbReference type="Proteomes" id="UP000095768">
    <property type="component" value="Unassembled WGS sequence"/>
</dbReference>
<evidence type="ECO:0000313" key="9">
    <source>
        <dbReference type="Proteomes" id="UP000095768"/>
    </source>
</evidence>
<evidence type="ECO:0000256" key="2">
    <source>
        <dbReference type="SAM" id="Phobius"/>
    </source>
</evidence>
<dbReference type="EMBL" id="FMPI01000032">
    <property type="protein sequence ID" value="SCT51205.1"/>
    <property type="molecule type" value="Genomic_DNA"/>
</dbReference>
<dbReference type="SUPFAM" id="SSF56601">
    <property type="entry name" value="beta-lactamase/transpeptidase-like"/>
    <property type="match status" value="1"/>
</dbReference>
<feature type="transmembrane region" description="Helical" evidence="2">
    <location>
        <begin position="6"/>
        <end position="27"/>
    </location>
</feature>
<reference evidence="6 9" key="1">
    <citation type="submission" date="2016-09" db="EMBL/GenBank/DDBJ databases">
        <authorList>
            <consortium name="Pathogen Informatics"/>
        </authorList>
    </citation>
    <scope>NUCLEOTIDE SEQUENCE [LARGE SCALE GENOMIC DNA]</scope>
    <source>
        <strain evidence="6 9">82B</strain>
    </source>
</reference>
<dbReference type="OrthoDB" id="9762883at2"/>
<dbReference type="Gene3D" id="3.30.2010.10">
    <property type="entry name" value="Metalloproteases ('zincins'), catalytic domain"/>
    <property type="match status" value="1"/>
</dbReference>
<feature type="transmembrane region" description="Helical" evidence="2">
    <location>
        <begin position="104"/>
        <end position="125"/>
    </location>
</feature>
<reference evidence="7 8" key="2">
    <citation type="submission" date="2016-09" db="EMBL/GenBank/DDBJ databases">
        <authorList>
            <consortium name="Pathogen Informatics"/>
            <person name="Sun Q."/>
            <person name="Inoue M."/>
        </authorList>
    </citation>
    <scope>NUCLEOTIDE SEQUENCE [LARGE SCALE GENOMIC DNA]</scope>
    <source>
        <strain evidence="7 8">82C</strain>
    </source>
</reference>
<dbReference type="GO" id="GO:0008658">
    <property type="term" value="F:penicillin binding"/>
    <property type="evidence" value="ECO:0007669"/>
    <property type="project" value="InterPro"/>
</dbReference>
<dbReference type="Pfam" id="PF05569">
    <property type="entry name" value="Peptidase_M56"/>
    <property type="match status" value="1"/>
</dbReference>
<evidence type="ECO:0000313" key="5">
    <source>
        <dbReference type="EMBL" id="AWM30254.1"/>
    </source>
</evidence>